<dbReference type="AlphaFoldDB" id="S8A1Q2"/>
<evidence type="ECO:0000313" key="8">
    <source>
        <dbReference type="Proteomes" id="UP000015100"/>
    </source>
</evidence>
<protein>
    <recommendedName>
        <fullName evidence="9">Amino acid permease/ SLC12A domain-containing protein</fullName>
    </recommendedName>
</protein>
<gene>
    <name evidence="7" type="ORF">H072_9512</name>
</gene>
<dbReference type="Pfam" id="PF13520">
    <property type="entry name" value="AA_permease_2"/>
    <property type="match status" value="1"/>
</dbReference>
<dbReference type="eggNOG" id="KOG1289">
    <property type="taxonomic scope" value="Eukaryota"/>
</dbReference>
<evidence type="ECO:0000313" key="7">
    <source>
        <dbReference type="EMBL" id="EPS36880.1"/>
    </source>
</evidence>
<dbReference type="Proteomes" id="UP000015100">
    <property type="component" value="Unassembled WGS sequence"/>
</dbReference>
<keyword evidence="8" id="KW-1185">Reference proteome</keyword>
<feature type="transmembrane region" description="Helical" evidence="6">
    <location>
        <begin position="64"/>
        <end position="92"/>
    </location>
</feature>
<organism evidence="7 8">
    <name type="scientific">Dactylellina haptotyla (strain CBS 200.50)</name>
    <name type="common">Nematode-trapping fungus</name>
    <name type="synonym">Monacrosporium haptotylum</name>
    <dbReference type="NCBI Taxonomy" id="1284197"/>
    <lineage>
        <taxon>Eukaryota</taxon>
        <taxon>Fungi</taxon>
        <taxon>Dikarya</taxon>
        <taxon>Ascomycota</taxon>
        <taxon>Pezizomycotina</taxon>
        <taxon>Orbiliomycetes</taxon>
        <taxon>Orbiliales</taxon>
        <taxon>Orbiliaceae</taxon>
        <taxon>Dactylellina</taxon>
    </lineage>
</organism>
<dbReference type="STRING" id="1284197.S8A1Q2"/>
<keyword evidence="2" id="KW-0813">Transport</keyword>
<keyword evidence="4 6" id="KW-1133">Transmembrane helix</keyword>
<evidence type="ECO:0000256" key="3">
    <source>
        <dbReference type="ARBA" id="ARBA00022692"/>
    </source>
</evidence>
<comment type="caution">
    <text evidence="7">The sequence shown here is derived from an EMBL/GenBank/DDBJ whole genome shotgun (WGS) entry which is preliminary data.</text>
</comment>
<feature type="transmembrane region" description="Helical" evidence="6">
    <location>
        <begin position="41"/>
        <end position="58"/>
    </location>
</feature>
<sequence length="161" mass="16826">MANRKLEAPLANDDILDSSSLNSDNIKLAQMGYVSELKRDFSVFSVLAVGFSITNSWFGISASLVMGICAGGTVVTIYGICLIALLSVCVAISLSEMASAMPNAGGQYFWASELAPRKWSSFAAYMTGGIAWVGSVFTSASVALSVGSALVGSYQLCNPNL</sequence>
<keyword evidence="3 6" id="KW-0812">Transmembrane</keyword>
<name>S8A1Q2_DACHA</name>
<dbReference type="PANTHER" id="PTHR45649:SF7">
    <property type="entry name" value="CHOLINE TRANSPORT PROTEIN"/>
    <property type="match status" value="1"/>
</dbReference>
<dbReference type="GO" id="GO:0016020">
    <property type="term" value="C:membrane"/>
    <property type="evidence" value="ECO:0007669"/>
    <property type="project" value="UniProtKB-SubCell"/>
</dbReference>
<proteinExistence type="predicted"/>
<evidence type="ECO:0000256" key="5">
    <source>
        <dbReference type="ARBA" id="ARBA00023136"/>
    </source>
</evidence>
<dbReference type="EMBL" id="AQGS01000814">
    <property type="protein sequence ID" value="EPS36880.1"/>
    <property type="molecule type" value="Genomic_DNA"/>
</dbReference>
<evidence type="ECO:0000256" key="1">
    <source>
        <dbReference type="ARBA" id="ARBA00004141"/>
    </source>
</evidence>
<reference evidence="8" key="2">
    <citation type="submission" date="2013-04" db="EMBL/GenBank/DDBJ databases">
        <title>Genomic mechanisms accounting for the adaptation to parasitism in nematode-trapping fungi.</title>
        <authorList>
            <person name="Ahren D.G."/>
        </authorList>
    </citation>
    <scope>NUCLEOTIDE SEQUENCE [LARGE SCALE GENOMIC DNA]</scope>
    <source>
        <strain evidence="8">CBS 200.50</strain>
    </source>
</reference>
<dbReference type="OMA" id="WPIVSLM"/>
<feature type="transmembrane region" description="Helical" evidence="6">
    <location>
        <begin position="122"/>
        <end position="146"/>
    </location>
</feature>
<comment type="subcellular location">
    <subcellularLocation>
        <location evidence="1">Membrane</location>
        <topology evidence="1">Multi-pass membrane protein</topology>
    </subcellularLocation>
</comment>
<evidence type="ECO:0000256" key="2">
    <source>
        <dbReference type="ARBA" id="ARBA00022448"/>
    </source>
</evidence>
<dbReference type="Gene3D" id="1.20.1740.10">
    <property type="entry name" value="Amino acid/polyamine transporter I"/>
    <property type="match status" value="1"/>
</dbReference>
<dbReference type="GO" id="GO:0022857">
    <property type="term" value="F:transmembrane transporter activity"/>
    <property type="evidence" value="ECO:0007669"/>
    <property type="project" value="InterPro"/>
</dbReference>
<dbReference type="HOGENOM" id="CLU_1643644_0_0_1"/>
<dbReference type="InterPro" id="IPR002293">
    <property type="entry name" value="AA/rel_permease1"/>
</dbReference>
<evidence type="ECO:0008006" key="9">
    <source>
        <dbReference type="Google" id="ProtNLM"/>
    </source>
</evidence>
<evidence type="ECO:0000256" key="4">
    <source>
        <dbReference type="ARBA" id="ARBA00022989"/>
    </source>
</evidence>
<reference evidence="7 8" key="1">
    <citation type="journal article" date="2013" name="PLoS Genet.">
        <title>Genomic mechanisms accounting for the adaptation to parasitism in nematode-trapping fungi.</title>
        <authorList>
            <person name="Meerupati T."/>
            <person name="Andersson K.M."/>
            <person name="Friman E."/>
            <person name="Kumar D."/>
            <person name="Tunlid A."/>
            <person name="Ahren D."/>
        </authorList>
    </citation>
    <scope>NUCLEOTIDE SEQUENCE [LARGE SCALE GENOMIC DNA]</scope>
    <source>
        <strain evidence="7 8">CBS 200.50</strain>
    </source>
</reference>
<keyword evidence="5 6" id="KW-0472">Membrane</keyword>
<accession>S8A1Q2</accession>
<dbReference type="OrthoDB" id="2417308at2759"/>
<evidence type="ECO:0000256" key="6">
    <source>
        <dbReference type="SAM" id="Phobius"/>
    </source>
</evidence>
<dbReference type="PANTHER" id="PTHR45649">
    <property type="entry name" value="AMINO-ACID PERMEASE BAT1"/>
    <property type="match status" value="1"/>
</dbReference>